<dbReference type="VEuPathDB" id="TrichDB:TVAG_008940"/>
<gene>
    <name evidence="1" type="ORF">TVAG_008940</name>
</gene>
<name>A2FGT9_TRIV3</name>
<dbReference type="AlphaFoldDB" id="A2FGT9"/>
<organism evidence="1 2">
    <name type="scientific">Trichomonas vaginalis (strain ATCC PRA-98 / G3)</name>
    <dbReference type="NCBI Taxonomy" id="412133"/>
    <lineage>
        <taxon>Eukaryota</taxon>
        <taxon>Metamonada</taxon>
        <taxon>Parabasalia</taxon>
        <taxon>Trichomonadida</taxon>
        <taxon>Trichomonadidae</taxon>
        <taxon>Trichomonas</taxon>
    </lineage>
</organism>
<dbReference type="KEGG" id="tva:4753645"/>
<protein>
    <submittedName>
        <fullName evidence="1">Uncharacterized protein</fullName>
    </submittedName>
</protein>
<reference evidence="1" key="1">
    <citation type="submission" date="2006-10" db="EMBL/GenBank/DDBJ databases">
        <authorList>
            <person name="Amadeo P."/>
            <person name="Zhao Q."/>
            <person name="Wortman J."/>
            <person name="Fraser-Liggett C."/>
            <person name="Carlton J."/>
        </authorList>
    </citation>
    <scope>NUCLEOTIDE SEQUENCE</scope>
    <source>
        <strain evidence="1">G3</strain>
    </source>
</reference>
<dbReference type="InParanoid" id="A2FGT9"/>
<accession>A2FGT9</accession>
<keyword evidence="2" id="KW-1185">Reference proteome</keyword>
<dbReference type="Proteomes" id="UP000001542">
    <property type="component" value="Unassembled WGS sequence"/>
</dbReference>
<sequence length="77" mass="8629">MLIGDVTVIPMKTALPVLEVFGSEYRVLMANRHRVRGTGKFFTTKNTAPLLSELKSVTLTDDRETDLVIVSSKYIDE</sequence>
<dbReference type="VEuPathDB" id="TrichDB:TVAGG3_0313650"/>
<dbReference type="RefSeq" id="XP_001308813.1">
    <property type="nucleotide sequence ID" value="XM_001308812.1"/>
</dbReference>
<evidence type="ECO:0000313" key="2">
    <source>
        <dbReference type="Proteomes" id="UP000001542"/>
    </source>
</evidence>
<reference evidence="1" key="2">
    <citation type="journal article" date="2007" name="Science">
        <title>Draft genome sequence of the sexually transmitted pathogen Trichomonas vaginalis.</title>
        <authorList>
            <person name="Carlton J.M."/>
            <person name="Hirt R.P."/>
            <person name="Silva J.C."/>
            <person name="Delcher A.L."/>
            <person name="Schatz M."/>
            <person name="Zhao Q."/>
            <person name="Wortman J.R."/>
            <person name="Bidwell S.L."/>
            <person name="Alsmark U.C.M."/>
            <person name="Besteiro S."/>
            <person name="Sicheritz-Ponten T."/>
            <person name="Noel C.J."/>
            <person name="Dacks J.B."/>
            <person name="Foster P.G."/>
            <person name="Simillion C."/>
            <person name="Van de Peer Y."/>
            <person name="Miranda-Saavedra D."/>
            <person name="Barton G.J."/>
            <person name="Westrop G.D."/>
            <person name="Mueller S."/>
            <person name="Dessi D."/>
            <person name="Fiori P.L."/>
            <person name="Ren Q."/>
            <person name="Paulsen I."/>
            <person name="Zhang H."/>
            <person name="Bastida-Corcuera F.D."/>
            <person name="Simoes-Barbosa A."/>
            <person name="Brown M.T."/>
            <person name="Hayes R.D."/>
            <person name="Mukherjee M."/>
            <person name="Okumura C.Y."/>
            <person name="Schneider R."/>
            <person name="Smith A.J."/>
            <person name="Vanacova S."/>
            <person name="Villalvazo M."/>
            <person name="Haas B.J."/>
            <person name="Pertea M."/>
            <person name="Feldblyum T.V."/>
            <person name="Utterback T.R."/>
            <person name="Shu C.L."/>
            <person name="Osoegawa K."/>
            <person name="de Jong P.J."/>
            <person name="Hrdy I."/>
            <person name="Horvathova L."/>
            <person name="Zubacova Z."/>
            <person name="Dolezal P."/>
            <person name="Malik S.B."/>
            <person name="Logsdon J.M. Jr."/>
            <person name="Henze K."/>
            <person name="Gupta A."/>
            <person name="Wang C.C."/>
            <person name="Dunne R.L."/>
            <person name="Upcroft J.A."/>
            <person name="Upcroft P."/>
            <person name="White O."/>
            <person name="Salzberg S.L."/>
            <person name="Tang P."/>
            <person name="Chiu C.-H."/>
            <person name="Lee Y.-S."/>
            <person name="Embley T.M."/>
            <person name="Coombs G.H."/>
            <person name="Mottram J.C."/>
            <person name="Tachezy J."/>
            <person name="Fraser-Liggett C.M."/>
            <person name="Johnson P.J."/>
        </authorList>
    </citation>
    <scope>NUCLEOTIDE SEQUENCE [LARGE SCALE GENOMIC DNA]</scope>
    <source>
        <strain evidence="1">G3</strain>
    </source>
</reference>
<proteinExistence type="predicted"/>
<evidence type="ECO:0000313" key="1">
    <source>
        <dbReference type="EMBL" id="EAX95883.1"/>
    </source>
</evidence>
<dbReference type="EMBL" id="DS113784">
    <property type="protein sequence ID" value="EAX95883.1"/>
    <property type="molecule type" value="Genomic_DNA"/>
</dbReference>